<evidence type="ECO:0000256" key="1">
    <source>
        <dbReference type="SAM" id="MobiDB-lite"/>
    </source>
</evidence>
<dbReference type="InterPro" id="IPR002921">
    <property type="entry name" value="Fungal_lipase-type"/>
</dbReference>
<dbReference type="PANTHER" id="PTHR46023">
    <property type="entry name" value="LIPASE CLASS 3 PROTEIN-LIKE"/>
    <property type="match status" value="1"/>
</dbReference>
<keyword evidence="4" id="KW-1185">Reference proteome</keyword>
<sequence>MLQKSKIKLYQKIDEMVTEEVKLCAVAIQQIFDQMKIIDINTNFLTVNYPNFLLSFHYYQRSENKKYTQALKECPPTPTVTDEKLLKTLKRMCNYSEYVYLKDPELISKNCCLKIENVIKAEWQEKTLMPAYFLWYDDKHNELVLSIRGTNSMVDALTDLALIVEPIKEGAYAHLGIYNAAKWLDFHLFAVVSEFLQKTEDCKLVVVGHSLGAGTAAILAYLWKDRIPDLHSYCLACPPIFDKATSNSLQDHVTTVILRNDIIPRMSFRSCNHLRIKLLSIDWKKSLVQDLKNTSEYFLIDKPKNTWESWEKSEEIEKEIARIANSFKSSLAKIDYKFKSSPFFSKLSKQVLYGLKNGSELVKRGNECIEKKTKEIHQKIKENHKKRKKNNSPNSSLSSSDENIVLEIAKDKNVFIKDNNKGKEKKENDQGVDLEKENEEEKEKIGQEENEENEKEKEESVVEEHDNYDNYDDDDDDDDNDDNNEDDEVKKEEKEKEKEKEKEEEKENITKFRPFKPKSLNKEEMIKRTEIIMSPPGKILYIQVDQDSKHWMCETPSEDFLKISVKNGFLQHHFLDSYTKAIIDVKKYYQKN</sequence>
<dbReference type="Gene3D" id="3.40.50.1820">
    <property type="entry name" value="alpha/beta hydrolase"/>
    <property type="match status" value="1"/>
</dbReference>
<gene>
    <name evidence="3" type="ORF">M0813_27735</name>
</gene>
<proteinExistence type="predicted"/>
<dbReference type="SUPFAM" id="SSF53474">
    <property type="entry name" value="alpha/beta-Hydrolases"/>
    <property type="match status" value="1"/>
</dbReference>
<feature type="region of interest" description="Disordered" evidence="1">
    <location>
        <begin position="416"/>
        <end position="516"/>
    </location>
</feature>
<feature type="compositionally biased region" description="Basic and acidic residues" evidence="1">
    <location>
        <begin position="488"/>
        <end position="510"/>
    </location>
</feature>
<feature type="compositionally biased region" description="Basic and acidic residues" evidence="1">
    <location>
        <begin position="454"/>
        <end position="468"/>
    </location>
</feature>
<dbReference type="InterPro" id="IPR029058">
    <property type="entry name" value="AB_hydrolase_fold"/>
</dbReference>
<evidence type="ECO:0000313" key="3">
    <source>
        <dbReference type="EMBL" id="KAJ6236348.1"/>
    </source>
</evidence>
<feature type="compositionally biased region" description="Acidic residues" evidence="1">
    <location>
        <begin position="469"/>
        <end position="487"/>
    </location>
</feature>
<organism evidence="3 4">
    <name type="scientific">Anaeramoeba flamelloides</name>
    <dbReference type="NCBI Taxonomy" id="1746091"/>
    <lineage>
        <taxon>Eukaryota</taxon>
        <taxon>Metamonada</taxon>
        <taxon>Anaeramoebidae</taxon>
        <taxon>Anaeramoeba</taxon>
    </lineage>
</organism>
<dbReference type="PANTHER" id="PTHR46023:SF6">
    <property type="entry name" value="LIPASE CLASS 3 FAMILY PROTEIN"/>
    <property type="match status" value="1"/>
</dbReference>
<evidence type="ECO:0000259" key="2">
    <source>
        <dbReference type="Pfam" id="PF01764"/>
    </source>
</evidence>
<name>A0ABQ8XUS5_9EUKA</name>
<comment type="caution">
    <text evidence="3">The sequence shown here is derived from an EMBL/GenBank/DDBJ whole genome shotgun (WGS) entry which is preliminary data.</text>
</comment>
<feature type="compositionally biased region" description="Low complexity" evidence="1">
    <location>
        <begin position="391"/>
        <end position="400"/>
    </location>
</feature>
<dbReference type="Proteomes" id="UP001150062">
    <property type="component" value="Unassembled WGS sequence"/>
</dbReference>
<dbReference type="Pfam" id="PF01764">
    <property type="entry name" value="Lipase_3"/>
    <property type="match status" value="1"/>
</dbReference>
<accession>A0ABQ8XUS5</accession>
<protein>
    <submittedName>
        <fullName evidence="3">Lipase class 3 protein-like</fullName>
    </submittedName>
</protein>
<feature type="domain" description="Fungal lipase-type" evidence="2">
    <location>
        <begin position="144"/>
        <end position="269"/>
    </location>
</feature>
<evidence type="ECO:0000313" key="4">
    <source>
        <dbReference type="Proteomes" id="UP001150062"/>
    </source>
</evidence>
<feature type="compositionally biased region" description="Basic and acidic residues" evidence="1">
    <location>
        <begin position="416"/>
        <end position="447"/>
    </location>
</feature>
<dbReference type="EMBL" id="JAOAOG010000243">
    <property type="protein sequence ID" value="KAJ6236348.1"/>
    <property type="molecule type" value="Genomic_DNA"/>
</dbReference>
<reference evidence="3" key="1">
    <citation type="submission" date="2022-08" db="EMBL/GenBank/DDBJ databases">
        <title>Novel sulfate-reducing endosymbionts in the free-living metamonad Anaeramoeba.</title>
        <authorList>
            <person name="Jerlstrom-Hultqvist J."/>
            <person name="Cepicka I."/>
            <person name="Gallot-Lavallee L."/>
            <person name="Salas-Leiva D."/>
            <person name="Curtis B.A."/>
            <person name="Zahonova K."/>
            <person name="Pipaliya S."/>
            <person name="Dacks J."/>
            <person name="Roger A.J."/>
        </authorList>
    </citation>
    <scope>NUCLEOTIDE SEQUENCE</scope>
    <source>
        <strain evidence="3">Schooner1</strain>
    </source>
</reference>
<feature type="region of interest" description="Disordered" evidence="1">
    <location>
        <begin position="381"/>
        <end position="403"/>
    </location>
</feature>
<dbReference type="CDD" id="cd00519">
    <property type="entry name" value="Lipase_3"/>
    <property type="match status" value="1"/>
</dbReference>